<name>A0A9N8YXP3_9GLOM</name>
<feature type="region of interest" description="Disordered" evidence="1">
    <location>
        <begin position="128"/>
        <end position="286"/>
    </location>
</feature>
<dbReference type="PANTHER" id="PTHR22093">
    <property type="entry name" value="LEUKOCYTE RECEPTOR CLUSTER LRC MEMBER 1"/>
    <property type="match status" value="1"/>
</dbReference>
<dbReference type="InterPro" id="IPR039875">
    <property type="entry name" value="LENG1-like"/>
</dbReference>
<dbReference type="OrthoDB" id="2159131at2759"/>
<feature type="compositionally biased region" description="Polar residues" evidence="1">
    <location>
        <begin position="1"/>
        <end position="18"/>
    </location>
</feature>
<evidence type="ECO:0000313" key="3">
    <source>
        <dbReference type="Proteomes" id="UP000789739"/>
    </source>
</evidence>
<evidence type="ECO:0000313" key="2">
    <source>
        <dbReference type="EMBL" id="CAG8459320.1"/>
    </source>
</evidence>
<dbReference type="PANTHER" id="PTHR22093:SF0">
    <property type="entry name" value="LEUKOCYTE RECEPTOR CLUSTER MEMBER 1"/>
    <property type="match status" value="1"/>
</dbReference>
<feature type="compositionally biased region" description="Low complexity" evidence="1">
    <location>
        <begin position="174"/>
        <end position="197"/>
    </location>
</feature>
<proteinExistence type="predicted"/>
<accession>A0A9N8YXP3</accession>
<dbReference type="EMBL" id="CAJVPI010000024">
    <property type="protein sequence ID" value="CAG8459320.1"/>
    <property type="molecule type" value="Genomic_DNA"/>
</dbReference>
<evidence type="ECO:0000256" key="1">
    <source>
        <dbReference type="SAM" id="MobiDB-lite"/>
    </source>
</evidence>
<organism evidence="2 3">
    <name type="scientific">Paraglomus brasilianum</name>
    <dbReference type="NCBI Taxonomy" id="144538"/>
    <lineage>
        <taxon>Eukaryota</taxon>
        <taxon>Fungi</taxon>
        <taxon>Fungi incertae sedis</taxon>
        <taxon>Mucoromycota</taxon>
        <taxon>Glomeromycotina</taxon>
        <taxon>Glomeromycetes</taxon>
        <taxon>Paraglomerales</taxon>
        <taxon>Paraglomeraceae</taxon>
        <taxon>Paraglomus</taxon>
    </lineage>
</organism>
<feature type="compositionally biased region" description="Basic and acidic residues" evidence="1">
    <location>
        <begin position="132"/>
        <end position="154"/>
    </location>
</feature>
<reference evidence="2" key="1">
    <citation type="submission" date="2021-06" db="EMBL/GenBank/DDBJ databases">
        <authorList>
            <person name="Kallberg Y."/>
            <person name="Tangrot J."/>
            <person name="Rosling A."/>
        </authorList>
    </citation>
    <scope>NUCLEOTIDE SEQUENCE</scope>
    <source>
        <strain evidence="2">BR232B</strain>
    </source>
</reference>
<keyword evidence="3" id="KW-1185">Reference proteome</keyword>
<comment type="caution">
    <text evidence="2">The sequence shown here is derived from an EMBL/GenBank/DDBJ whole genome shotgun (WGS) entry which is preliminary data.</text>
</comment>
<dbReference type="AlphaFoldDB" id="A0A9N8YXP3"/>
<dbReference type="Proteomes" id="UP000789739">
    <property type="component" value="Unassembled WGS sequence"/>
</dbReference>
<feature type="compositionally biased region" description="Polar residues" evidence="1">
    <location>
        <begin position="222"/>
        <end position="231"/>
    </location>
</feature>
<feature type="compositionally biased region" description="Basic and acidic residues" evidence="1">
    <location>
        <begin position="255"/>
        <end position="286"/>
    </location>
</feature>
<protein>
    <submittedName>
        <fullName evidence="2">5096_t:CDS:1</fullName>
    </submittedName>
</protein>
<feature type="region of interest" description="Disordered" evidence="1">
    <location>
        <begin position="1"/>
        <end position="22"/>
    </location>
</feature>
<feature type="compositionally biased region" description="Basic and acidic residues" evidence="1">
    <location>
        <begin position="200"/>
        <end position="219"/>
    </location>
</feature>
<sequence length="286" mass="33563">MTKSIVQASIRQKSTVNYSRKHTSPYCSVNQEQEYRLNLLRQRAKQEPAENTQNAKENLGRQAEEISSQHVNFWAELEEKSNKVIRKNPEYESEKKAKEDKWERNVTMYLDNVTRNQSPWYNARSTDVEIGPLDKDGEKRKAKTLRDAKAKTRQDPLSTISTSLSKRHKKSKRSSTLSLPSSSKHSQSSLSSSQSLSTIEKLRQERLERENQERLRTERLLSQISGHSTSTDPEESDLPRGKYYSQFNPEATAAVRERRGDRKERYSDKYRIRNEERRDKETYRPY</sequence>
<feature type="region of interest" description="Disordered" evidence="1">
    <location>
        <begin position="44"/>
        <end position="64"/>
    </location>
</feature>
<gene>
    <name evidence="2" type="ORF">PBRASI_LOCUS493</name>
</gene>